<comment type="caution">
    <text evidence="2">The sequence shown here is derived from an EMBL/GenBank/DDBJ whole genome shotgun (WGS) entry which is preliminary data.</text>
</comment>
<proteinExistence type="predicted"/>
<dbReference type="Pfam" id="PF23944">
    <property type="entry name" value="DUF7278"/>
    <property type="match status" value="1"/>
</dbReference>
<gene>
    <name evidence="2" type="ORF">GCM10011482_04960</name>
</gene>
<evidence type="ECO:0000259" key="1">
    <source>
        <dbReference type="Pfam" id="PF23944"/>
    </source>
</evidence>
<dbReference type="InterPro" id="IPR055702">
    <property type="entry name" value="DUF7278"/>
</dbReference>
<dbReference type="RefSeq" id="WP_188366667.1">
    <property type="nucleotide sequence ID" value="NZ_BMDT01000001.1"/>
</dbReference>
<sequence>MTFFEALEWINWKNLSKELRAQVMNQVLMYFVSPLKYISDVDYSVFELAGVKCETFECTIDDERFVLVPGNQEAILGWNFGTQGLPVSTWDQECQEASDYYLKITENYDLKTTEDWDTFVNESTSPLRKVSIPPMLVQKNALPAGGKAIGELNLITGEFSGVVEDFLPIEEAVRAHFLGSETLEDCLKKTHPSEIFEENLFYAKWYPDSDTYHIFKHQSETFNTLKEKVQADLFDLLDEDAWEYALGAGTRKLFRGRNYVEQRPKTLQANMFGLTFSTDNDYWEVIDSPYLKLEKMESIGIPLFDVLPLATYYRSRKLRSNQEALSPVNYSYRKAIIIRPT</sequence>
<protein>
    <recommendedName>
        <fullName evidence="1">DUF7278 domain-containing protein</fullName>
    </recommendedName>
</protein>
<evidence type="ECO:0000313" key="2">
    <source>
        <dbReference type="EMBL" id="GGI64842.1"/>
    </source>
</evidence>
<name>A0A917JEX4_9ENTE</name>
<keyword evidence="3" id="KW-1185">Reference proteome</keyword>
<organism evidence="2 3">
    <name type="scientific">Enterococcus alcedinis</name>
    <dbReference type="NCBI Taxonomy" id="1274384"/>
    <lineage>
        <taxon>Bacteria</taxon>
        <taxon>Bacillati</taxon>
        <taxon>Bacillota</taxon>
        <taxon>Bacilli</taxon>
        <taxon>Lactobacillales</taxon>
        <taxon>Enterococcaceae</taxon>
        <taxon>Enterococcus</taxon>
    </lineage>
</organism>
<reference evidence="2" key="1">
    <citation type="journal article" date="2014" name="Int. J. Syst. Evol. Microbiol.">
        <title>Complete genome sequence of Corynebacterium casei LMG S-19264T (=DSM 44701T), isolated from a smear-ripened cheese.</title>
        <authorList>
            <consortium name="US DOE Joint Genome Institute (JGI-PGF)"/>
            <person name="Walter F."/>
            <person name="Albersmeier A."/>
            <person name="Kalinowski J."/>
            <person name="Ruckert C."/>
        </authorList>
    </citation>
    <scope>NUCLEOTIDE SEQUENCE</scope>
    <source>
        <strain evidence="2">CCM 8433</strain>
    </source>
</reference>
<feature type="domain" description="DUF7278" evidence="1">
    <location>
        <begin position="149"/>
        <end position="216"/>
    </location>
</feature>
<dbReference type="Proteomes" id="UP000622610">
    <property type="component" value="Unassembled WGS sequence"/>
</dbReference>
<dbReference type="EMBL" id="BMDT01000001">
    <property type="protein sequence ID" value="GGI64842.1"/>
    <property type="molecule type" value="Genomic_DNA"/>
</dbReference>
<accession>A0A917JEX4</accession>
<reference evidence="2" key="2">
    <citation type="submission" date="2020-09" db="EMBL/GenBank/DDBJ databases">
        <authorList>
            <person name="Sun Q."/>
            <person name="Sedlacek I."/>
        </authorList>
    </citation>
    <scope>NUCLEOTIDE SEQUENCE</scope>
    <source>
        <strain evidence="2">CCM 8433</strain>
    </source>
</reference>
<dbReference type="AlphaFoldDB" id="A0A917JEX4"/>
<evidence type="ECO:0000313" key="3">
    <source>
        <dbReference type="Proteomes" id="UP000622610"/>
    </source>
</evidence>